<keyword evidence="1" id="KW-0732">Signal</keyword>
<dbReference type="STRING" id="1051890.A0A3N4LFH8"/>
<feature type="chain" id="PRO_5018222583" evidence="1">
    <location>
        <begin position="22"/>
        <end position="503"/>
    </location>
</feature>
<evidence type="ECO:0000313" key="2">
    <source>
        <dbReference type="EMBL" id="RPB21637.1"/>
    </source>
</evidence>
<organism evidence="2 3">
    <name type="scientific">Terfezia boudieri ATCC MYA-4762</name>
    <dbReference type="NCBI Taxonomy" id="1051890"/>
    <lineage>
        <taxon>Eukaryota</taxon>
        <taxon>Fungi</taxon>
        <taxon>Dikarya</taxon>
        <taxon>Ascomycota</taxon>
        <taxon>Pezizomycotina</taxon>
        <taxon>Pezizomycetes</taxon>
        <taxon>Pezizales</taxon>
        <taxon>Pezizaceae</taxon>
        <taxon>Terfezia</taxon>
    </lineage>
</organism>
<reference evidence="2 3" key="1">
    <citation type="journal article" date="2018" name="Nat. Ecol. Evol.">
        <title>Pezizomycetes genomes reveal the molecular basis of ectomycorrhizal truffle lifestyle.</title>
        <authorList>
            <person name="Murat C."/>
            <person name="Payen T."/>
            <person name="Noel B."/>
            <person name="Kuo A."/>
            <person name="Morin E."/>
            <person name="Chen J."/>
            <person name="Kohler A."/>
            <person name="Krizsan K."/>
            <person name="Balestrini R."/>
            <person name="Da Silva C."/>
            <person name="Montanini B."/>
            <person name="Hainaut M."/>
            <person name="Levati E."/>
            <person name="Barry K.W."/>
            <person name="Belfiori B."/>
            <person name="Cichocki N."/>
            <person name="Clum A."/>
            <person name="Dockter R.B."/>
            <person name="Fauchery L."/>
            <person name="Guy J."/>
            <person name="Iotti M."/>
            <person name="Le Tacon F."/>
            <person name="Lindquist E.A."/>
            <person name="Lipzen A."/>
            <person name="Malagnac F."/>
            <person name="Mello A."/>
            <person name="Molinier V."/>
            <person name="Miyauchi S."/>
            <person name="Poulain J."/>
            <person name="Riccioni C."/>
            <person name="Rubini A."/>
            <person name="Sitrit Y."/>
            <person name="Splivallo R."/>
            <person name="Traeger S."/>
            <person name="Wang M."/>
            <person name="Zifcakova L."/>
            <person name="Wipf D."/>
            <person name="Zambonelli A."/>
            <person name="Paolocci F."/>
            <person name="Nowrousian M."/>
            <person name="Ottonello S."/>
            <person name="Baldrian P."/>
            <person name="Spatafora J.W."/>
            <person name="Henrissat B."/>
            <person name="Nagy L.G."/>
            <person name="Aury J.M."/>
            <person name="Wincker P."/>
            <person name="Grigoriev I.V."/>
            <person name="Bonfante P."/>
            <person name="Martin F.M."/>
        </authorList>
    </citation>
    <scope>NUCLEOTIDE SEQUENCE [LARGE SCALE GENOMIC DNA]</scope>
    <source>
        <strain evidence="2 3">ATCC MYA-4762</strain>
    </source>
</reference>
<name>A0A3N4LFH8_9PEZI</name>
<dbReference type="PANTHER" id="PTHR13132:SF29">
    <property type="entry name" value="ALPHA-(1,6)-FUCOSYLTRANSFERASE"/>
    <property type="match status" value="1"/>
</dbReference>
<dbReference type="PANTHER" id="PTHR13132">
    <property type="entry name" value="ALPHA- 1,6 -FUCOSYLTRANSFERASE"/>
    <property type="match status" value="1"/>
</dbReference>
<keyword evidence="3" id="KW-1185">Reference proteome</keyword>
<dbReference type="AlphaFoldDB" id="A0A3N4LFH8"/>
<dbReference type="Proteomes" id="UP000267821">
    <property type="component" value="Unassembled WGS sequence"/>
</dbReference>
<evidence type="ECO:0000313" key="3">
    <source>
        <dbReference type="Proteomes" id="UP000267821"/>
    </source>
</evidence>
<protein>
    <submittedName>
        <fullName evidence="2">Uncharacterized protein</fullName>
    </submittedName>
</protein>
<dbReference type="InParanoid" id="A0A3N4LFH8"/>
<dbReference type="GO" id="GO:0046921">
    <property type="term" value="F:alpha-(1-&gt;6)-fucosyltransferase activity"/>
    <property type="evidence" value="ECO:0007669"/>
    <property type="project" value="TreeGrafter"/>
</dbReference>
<sequence>MNRRLIFIFFLVLLALSLLYSWRSFSNHTTGTRWANDPENDLGKAAETCATAVVTVTQTAEKALTTYTRVTPSSEFSKFAGKDEPFPRELLSQAELDLVNSALKVADETPREKRLKRFYNLNGAKDWLDYINSLDDDTIPPLTKFTQDYIYKHQFPDSCKDKQFVVMNHFRDKNGMGTVFHGAGHILGLALRNNRILLWNHAGDNAPGRNFIEPGCGGSPGYEHERSLDCIFEKISSCTLQDVTPENSVKVEQYWGPPNSLTGVAGSVPPVLGYAMKQLYPDIAPDGLKYWWRTQSVGFLMRLNGEGMRRVKELRTAKMHHAVMTHGKTKSVEEITVPFPLPAGTFSMHVRHGDKAVEMNLVPMSKYIEVAHEYIAQNPLTSLKSAFISTEDNAIFEEAKTTFAEPGESTTSMKDWVFYYSDIPRLNGGPEEQLNAFGNRTEMTCKWLQQLIMALECDLVIGTRGSGWNRMIDELRCVWGTGAGGCKAPFMEVGPFEDWGSGT</sequence>
<dbReference type="EMBL" id="ML121558">
    <property type="protein sequence ID" value="RPB21637.1"/>
    <property type="molecule type" value="Genomic_DNA"/>
</dbReference>
<dbReference type="OrthoDB" id="2014825at2759"/>
<accession>A0A3N4LFH8</accession>
<gene>
    <name evidence="2" type="ORF">L211DRAFT_851351</name>
</gene>
<evidence type="ECO:0000256" key="1">
    <source>
        <dbReference type="SAM" id="SignalP"/>
    </source>
</evidence>
<proteinExistence type="predicted"/>
<dbReference type="GO" id="GO:0006487">
    <property type="term" value="P:protein N-linked glycosylation"/>
    <property type="evidence" value="ECO:0007669"/>
    <property type="project" value="TreeGrafter"/>
</dbReference>
<feature type="signal peptide" evidence="1">
    <location>
        <begin position="1"/>
        <end position="21"/>
    </location>
</feature>